<reference evidence="2" key="1">
    <citation type="submission" date="2018-11" db="EMBL/GenBank/DDBJ databases">
        <authorList>
            <consortium name="Genoscope - CEA"/>
            <person name="William W."/>
        </authorList>
    </citation>
    <scope>NUCLEOTIDE SEQUENCE</scope>
</reference>
<gene>
    <name evidence="2" type="ORF">BOLC6T38612H</name>
</gene>
<evidence type="ECO:0000313" key="2">
    <source>
        <dbReference type="EMBL" id="VDD63159.1"/>
    </source>
</evidence>
<protein>
    <submittedName>
        <fullName evidence="2">Uncharacterized protein</fullName>
    </submittedName>
</protein>
<sequence length="202" mass="22888">MASPSAVYENRKSDDLEIVSVGALYSGSCDKKYGSSSRNFCLISFFFIREKIISLILWAIKLFELTMGAHIIWRLKKVLKYLCFCSNSALILWKTVSCAALRTSKRGMALATHAELLAAENELLAAEGTSVMKENVTHETSQSDQNSKSIILRNPGVIIKIIVLLFGVYRNRCHMQLMPILYKMFKYDWSYVSNLKFSFVSS</sequence>
<feature type="transmembrane region" description="Helical" evidence="1">
    <location>
        <begin position="52"/>
        <end position="73"/>
    </location>
</feature>
<feature type="transmembrane region" description="Helical" evidence="1">
    <location>
        <begin position="150"/>
        <end position="169"/>
    </location>
</feature>
<name>A0A3P6HB16_BRAOL</name>
<accession>A0A3P6HB16</accession>
<keyword evidence="1" id="KW-1133">Transmembrane helix</keyword>
<evidence type="ECO:0000256" key="1">
    <source>
        <dbReference type="SAM" id="Phobius"/>
    </source>
</evidence>
<dbReference type="AlphaFoldDB" id="A0A3P6HB16"/>
<organism evidence="2">
    <name type="scientific">Brassica oleracea</name>
    <name type="common">Wild cabbage</name>
    <dbReference type="NCBI Taxonomy" id="3712"/>
    <lineage>
        <taxon>Eukaryota</taxon>
        <taxon>Viridiplantae</taxon>
        <taxon>Streptophyta</taxon>
        <taxon>Embryophyta</taxon>
        <taxon>Tracheophyta</taxon>
        <taxon>Spermatophyta</taxon>
        <taxon>Magnoliopsida</taxon>
        <taxon>eudicotyledons</taxon>
        <taxon>Gunneridae</taxon>
        <taxon>Pentapetalae</taxon>
        <taxon>rosids</taxon>
        <taxon>malvids</taxon>
        <taxon>Brassicales</taxon>
        <taxon>Brassicaceae</taxon>
        <taxon>Brassiceae</taxon>
        <taxon>Brassica</taxon>
    </lineage>
</organism>
<keyword evidence="1" id="KW-0472">Membrane</keyword>
<proteinExistence type="predicted"/>
<dbReference type="EMBL" id="LR031880">
    <property type="protein sequence ID" value="VDD63159.1"/>
    <property type="molecule type" value="Genomic_DNA"/>
</dbReference>
<keyword evidence="1" id="KW-0812">Transmembrane</keyword>